<proteinExistence type="predicted"/>
<reference evidence="2" key="2">
    <citation type="journal article" date="2023" name="Microbiol Resour">
        <title>Decontamination and Annotation of the Draft Genome Sequence of the Oomycete Lagenidium giganteum ARSEF 373.</title>
        <authorList>
            <person name="Morgan W.R."/>
            <person name="Tartar A."/>
        </authorList>
    </citation>
    <scope>NUCLEOTIDE SEQUENCE</scope>
    <source>
        <strain evidence="2">ARSEF 373</strain>
    </source>
</reference>
<evidence type="ECO:0000313" key="2">
    <source>
        <dbReference type="EMBL" id="DBA03940.1"/>
    </source>
</evidence>
<dbReference type="Proteomes" id="UP001146120">
    <property type="component" value="Unassembled WGS sequence"/>
</dbReference>
<dbReference type="Pfam" id="PF21056">
    <property type="entry name" value="ZSWIM1-3_RNaseH-like"/>
    <property type="match status" value="1"/>
</dbReference>
<accession>A0AAV2ZD47</accession>
<dbReference type="AlphaFoldDB" id="A0AAV2ZD47"/>
<dbReference type="EMBL" id="DAKRPA010000013">
    <property type="protein sequence ID" value="DBA03940.1"/>
    <property type="molecule type" value="Genomic_DNA"/>
</dbReference>
<keyword evidence="3" id="KW-1185">Reference proteome</keyword>
<sequence length="124" mass="14132">MCWRASEATHATNQNRYKLFSFVVEDIFGHGQHVHHALIDRESIENMEDAVDHFQTQTSTWGHVKVIFNEAEALLSPKCGVTWRIHCTLTTQIIGAASRMSGRRICVLTYPISATTQTIVRYQN</sequence>
<protein>
    <recommendedName>
        <fullName evidence="1">ZSWIM1/3 RNaseH-like domain-containing protein</fullName>
    </recommendedName>
</protein>
<feature type="domain" description="ZSWIM1/3 RNaseH-like" evidence="1">
    <location>
        <begin position="7"/>
        <end position="69"/>
    </location>
</feature>
<evidence type="ECO:0000313" key="3">
    <source>
        <dbReference type="Proteomes" id="UP001146120"/>
    </source>
</evidence>
<gene>
    <name evidence="2" type="ORF">N0F65_010593</name>
</gene>
<organism evidence="2 3">
    <name type="scientific">Lagenidium giganteum</name>
    <dbReference type="NCBI Taxonomy" id="4803"/>
    <lineage>
        <taxon>Eukaryota</taxon>
        <taxon>Sar</taxon>
        <taxon>Stramenopiles</taxon>
        <taxon>Oomycota</taxon>
        <taxon>Peronosporomycetes</taxon>
        <taxon>Pythiales</taxon>
        <taxon>Pythiaceae</taxon>
    </lineage>
</organism>
<comment type="caution">
    <text evidence="2">The sequence shown here is derived from an EMBL/GenBank/DDBJ whole genome shotgun (WGS) entry which is preliminary data.</text>
</comment>
<dbReference type="InterPro" id="IPR048324">
    <property type="entry name" value="ZSWIM1-3_RNaseH-like"/>
</dbReference>
<evidence type="ECO:0000259" key="1">
    <source>
        <dbReference type="Pfam" id="PF21056"/>
    </source>
</evidence>
<reference evidence="2" key="1">
    <citation type="submission" date="2022-11" db="EMBL/GenBank/DDBJ databases">
        <authorList>
            <person name="Morgan W.R."/>
            <person name="Tartar A."/>
        </authorList>
    </citation>
    <scope>NUCLEOTIDE SEQUENCE</scope>
    <source>
        <strain evidence="2">ARSEF 373</strain>
    </source>
</reference>
<name>A0AAV2ZD47_9STRA</name>